<organism evidence="1 2">
    <name type="scientific">OM182 bacterium BACL3 MAG-120507-bin80</name>
    <dbReference type="NCBI Taxonomy" id="1655577"/>
    <lineage>
        <taxon>Bacteria</taxon>
        <taxon>Pseudomonadati</taxon>
        <taxon>Pseudomonadota</taxon>
        <taxon>Gammaproteobacteria</taxon>
        <taxon>OMG group</taxon>
        <taxon>OM182 clade</taxon>
    </lineage>
</organism>
<gene>
    <name evidence="1" type="ORF">ABR69_11740</name>
</gene>
<reference evidence="1 2" key="1">
    <citation type="submission" date="2015-10" db="EMBL/GenBank/DDBJ databases">
        <title>Metagenome-Assembled Genomes uncover a global brackish microbiome.</title>
        <authorList>
            <person name="Hugerth L.W."/>
            <person name="Larsson J."/>
            <person name="Alneberg J."/>
            <person name="Lindh M.V."/>
            <person name="Legrand C."/>
            <person name="Pinhassi J."/>
            <person name="Andersson A.F."/>
        </authorList>
    </citation>
    <scope>NUCLEOTIDE SEQUENCE [LARGE SCALE GENOMIC DNA]</scope>
    <source>
        <strain evidence="1">BACL4 MAG-120507-bin80</strain>
    </source>
</reference>
<dbReference type="AlphaFoldDB" id="A0A0R2RTY6"/>
<proteinExistence type="predicted"/>
<protein>
    <submittedName>
        <fullName evidence="1">Uncharacterized protein</fullName>
    </submittedName>
</protein>
<name>A0A0R2RTY6_9GAMM</name>
<sequence>MLGLSSNQVTSLESGPSLVLAELFAPDTPGLAGKCPEQSSQAIQLVWQGGVTGPQGADLLEPQRLAVSIELSNGIYVNPDTLVDDDPDNHVIACISASSEPISVIVEAGFFHDPGDDANPATEIDVVSRISEGK</sequence>
<evidence type="ECO:0000313" key="1">
    <source>
        <dbReference type="EMBL" id="KRO66100.1"/>
    </source>
</evidence>
<accession>A0A0R2RTY6</accession>
<comment type="caution">
    <text evidence="1">The sequence shown here is derived from an EMBL/GenBank/DDBJ whole genome shotgun (WGS) entry which is preliminary data.</text>
</comment>
<evidence type="ECO:0000313" key="2">
    <source>
        <dbReference type="Proteomes" id="UP000051934"/>
    </source>
</evidence>
<dbReference type="Proteomes" id="UP000051934">
    <property type="component" value="Unassembled WGS sequence"/>
</dbReference>
<dbReference type="EMBL" id="LIBB01000708">
    <property type="protein sequence ID" value="KRO66100.1"/>
    <property type="molecule type" value="Genomic_DNA"/>
</dbReference>